<dbReference type="EMBL" id="JAPEUX010000004">
    <property type="protein sequence ID" value="KAJ4353362.1"/>
    <property type="molecule type" value="Genomic_DNA"/>
</dbReference>
<proteinExistence type="predicted"/>
<dbReference type="RefSeq" id="XP_056071136.1">
    <property type="nucleotide sequence ID" value="XM_056213869.1"/>
</dbReference>
<feature type="region of interest" description="Disordered" evidence="1">
    <location>
        <begin position="35"/>
        <end position="61"/>
    </location>
</feature>
<organism evidence="2 3">
    <name type="scientific">Didymosphaeria variabile</name>
    <dbReference type="NCBI Taxonomy" id="1932322"/>
    <lineage>
        <taxon>Eukaryota</taxon>
        <taxon>Fungi</taxon>
        <taxon>Dikarya</taxon>
        <taxon>Ascomycota</taxon>
        <taxon>Pezizomycotina</taxon>
        <taxon>Dothideomycetes</taxon>
        <taxon>Pleosporomycetidae</taxon>
        <taxon>Pleosporales</taxon>
        <taxon>Massarineae</taxon>
        <taxon>Didymosphaeriaceae</taxon>
        <taxon>Didymosphaeria</taxon>
    </lineage>
</organism>
<evidence type="ECO:0000256" key="1">
    <source>
        <dbReference type="SAM" id="MobiDB-lite"/>
    </source>
</evidence>
<name>A0A9W9CAW3_9PLEO</name>
<dbReference type="GeneID" id="80908621"/>
<gene>
    <name evidence="2" type="ORF">N0V89_005091</name>
</gene>
<evidence type="ECO:0000313" key="2">
    <source>
        <dbReference type="EMBL" id="KAJ4353362.1"/>
    </source>
</evidence>
<feature type="compositionally biased region" description="Polar residues" evidence="1">
    <location>
        <begin position="35"/>
        <end position="47"/>
    </location>
</feature>
<sequence length="179" mass="19532">MQAMAWLEKVAHDAALAHSSITQPNDLPERIVVQKSQATPSKVTNPSRGEPTGKVVGHGHDNGNIATAMSTKPISGYIQDAPVITNDQTSRHSLRMDGSTLSPLSFTGADIIHAVPKIRKTHISDFFSRIAKTEPTGDTPTPKPRVDSQTMETRQAATITNQQMVFQGGRRASHWIRYP</sequence>
<protein>
    <submittedName>
        <fullName evidence="2">Uncharacterized protein</fullName>
    </submittedName>
</protein>
<dbReference type="Proteomes" id="UP001140513">
    <property type="component" value="Unassembled WGS sequence"/>
</dbReference>
<keyword evidence="3" id="KW-1185">Reference proteome</keyword>
<comment type="caution">
    <text evidence="2">The sequence shown here is derived from an EMBL/GenBank/DDBJ whole genome shotgun (WGS) entry which is preliminary data.</text>
</comment>
<reference evidence="2" key="1">
    <citation type="submission" date="2022-10" db="EMBL/GenBank/DDBJ databases">
        <title>Tapping the CABI collections for fungal endophytes: first genome assemblies for Collariella, Neodidymelliopsis, Ascochyta clinopodiicola, Didymella pomorum, Didymosphaeria variabile, Neocosmospora piperis and Neocucurbitaria cava.</title>
        <authorList>
            <person name="Hill R."/>
        </authorList>
    </citation>
    <scope>NUCLEOTIDE SEQUENCE</scope>
    <source>
        <strain evidence="2">IMI 356815</strain>
    </source>
</reference>
<dbReference type="AlphaFoldDB" id="A0A9W9CAW3"/>
<evidence type="ECO:0000313" key="3">
    <source>
        <dbReference type="Proteomes" id="UP001140513"/>
    </source>
</evidence>
<accession>A0A9W9CAW3</accession>